<evidence type="ECO:0000256" key="2">
    <source>
        <dbReference type="PIRNR" id="PIRNR016661"/>
    </source>
</evidence>
<accession>A0A1H1GPX1</accession>
<dbReference type="AlphaFoldDB" id="A0A1H1GPX1"/>
<keyword evidence="2 4" id="KW-0472">Membrane</keyword>
<feature type="transmembrane region" description="Helical" evidence="4">
    <location>
        <begin position="85"/>
        <end position="106"/>
    </location>
</feature>
<reference evidence="5 6" key="1">
    <citation type="submission" date="2016-10" db="EMBL/GenBank/DDBJ databases">
        <authorList>
            <person name="de Groot N.N."/>
        </authorList>
    </citation>
    <scope>NUCLEOTIDE SEQUENCE [LARGE SCALE GENOMIC DNA]</scope>
    <source>
        <strain evidence="5 6">DSM 20117</strain>
    </source>
</reference>
<feature type="region of interest" description="Disordered" evidence="3">
    <location>
        <begin position="1"/>
        <end position="29"/>
    </location>
</feature>
<evidence type="ECO:0000256" key="1">
    <source>
        <dbReference type="ARBA" id="ARBA00010692"/>
    </source>
</evidence>
<keyword evidence="6" id="KW-1185">Reference proteome</keyword>
<dbReference type="Pfam" id="PF02632">
    <property type="entry name" value="BioY"/>
    <property type="match status" value="1"/>
</dbReference>
<keyword evidence="2" id="KW-1003">Cell membrane</keyword>
<dbReference type="PANTHER" id="PTHR34295">
    <property type="entry name" value="BIOTIN TRANSPORTER BIOY"/>
    <property type="match status" value="1"/>
</dbReference>
<dbReference type="EMBL" id="FNKH01000002">
    <property type="protein sequence ID" value="SDR14916.1"/>
    <property type="molecule type" value="Genomic_DNA"/>
</dbReference>
<keyword evidence="4" id="KW-1133">Transmembrane helix</keyword>
<evidence type="ECO:0000313" key="5">
    <source>
        <dbReference type="EMBL" id="SDR14916.1"/>
    </source>
</evidence>
<dbReference type="InterPro" id="IPR003784">
    <property type="entry name" value="BioY"/>
</dbReference>
<keyword evidence="2" id="KW-0813">Transport</keyword>
<dbReference type="PANTHER" id="PTHR34295:SF1">
    <property type="entry name" value="BIOTIN TRANSPORTER BIOY"/>
    <property type="match status" value="1"/>
</dbReference>
<organism evidence="5 6">
    <name type="scientific">Crystallibacter crystallopoietes</name>
    <dbReference type="NCBI Taxonomy" id="37928"/>
    <lineage>
        <taxon>Bacteria</taxon>
        <taxon>Bacillati</taxon>
        <taxon>Actinomycetota</taxon>
        <taxon>Actinomycetes</taxon>
        <taxon>Micrococcales</taxon>
        <taxon>Micrococcaceae</taxon>
        <taxon>Crystallibacter</taxon>
    </lineage>
</organism>
<sequence length="220" mass="22134">MPKQSAHNRNLAASDVVSGSPAAGNAPGRRSWNGTDLALIGVFAALTAASIAVPPIPAGNILGVPITLQTMVVALAGLVLGGARAFAAVGLYVLLGLVGLPIFAGYQGGLGVLAMGSAGYLLSFPFAAALIGVLARPALRRVRKLTTLTTLWLFGAATAGTVLTHLCGIVGMMLNGQLAFGAALVADLPFVPGDLVKNAAAAAIAVGIHKAFPDLLRRPR</sequence>
<dbReference type="GO" id="GO:0005886">
    <property type="term" value="C:plasma membrane"/>
    <property type="evidence" value="ECO:0007669"/>
    <property type="project" value="UniProtKB-SubCell"/>
</dbReference>
<evidence type="ECO:0000256" key="3">
    <source>
        <dbReference type="SAM" id="MobiDB-lite"/>
    </source>
</evidence>
<dbReference type="Gene3D" id="1.10.1760.20">
    <property type="match status" value="1"/>
</dbReference>
<dbReference type="Proteomes" id="UP000181917">
    <property type="component" value="Unassembled WGS sequence"/>
</dbReference>
<dbReference type="STRING" id="37928.SAMN04489742_4209"/>
<dbReference type="GO" id="GO:0015225">
    <property type="term" value="F:biotin transmembrane transporter activity"/>
    <property type="evidence" value="ECO:0007669"/>
    <property type="project" value="UniProtKB-UniRule"/>
</dbReference>
<feature type="transmembrane region" description="Helical" evidence="4">
    <location>
        <begin position="62"/>
        <end position="80"/>
    </location>
</feature>
<proteinExistence type="inferred from homology"/>
<dbReference type="PIRSF" id="PIRSF016661">
    <property type="entry name" value="BioY"/>
    <property type="match status" value="1"/>
</dbReference>
<comment type="subcellular location">
    <subcellularLocation>
        <location evidence="2">Cell membrane</location>
        <topology evidence="2">Multi-pass membrane protein</topology>
    </subcellularLocation>
</comment>
<feature type="transmembrane region" description="Helical" evidence="4">
    <location>
        <begin position="151"/>
        <end position="175"/>
    </location>
</feature>
<name>A0A1H1GPX1_9MICC</name>
<evidence type="ECO:0000313" key="6">
    <source>
        <dbReference type="Proteomes" id="UP000181917"/>
    </source>
</evidence>
<dbReference type="OrthoDB" id="1496139at2"/>
<protein>
    <recommendedName>
        <fullName evidence="2">Biotin transporter</fullName>
    </recommendedName>
</protein>
<feature type="transmembrane region" description="Helical" evidence="4">
    <location>
        <begin position="118"/>
        <end position="139"/>
    </location>
</feature>
<keyword evidence="4" id="KW-0812">Transmembrane</keyword>
<evidence type="ECO:0000256" key="4">
    <source>
        <dbReference type="SAM" id="Phobius"/>
    </source>
</evidence>
<gene>
    <name evidence="5" type="ORF">SAMN04489742_4209</name>
</gene>
<dbReference type="RefSeq" id="WP_074702439.1">
    <property type="nucleotide sequence ID" value="NZ_CP018863.1"/>
</dbReference>
<comment type="similarity">
    <text evidence="1 2">Belongs to the BioY family.</text>
</comment>
<feature type="transmembrane region" description="Helical" evidence="4">
    <location>
        <begin position="37"/>
        <end position="56"/>
    </location>
</feature>
<dbReference type="KEGG" id="acry:AC20117_18330"/>